<dbReference type="GO" id="GO:0038187">
    <property type="term" value="F:pattern recognition receptor activity"/>
    <property type="evidence" value="ECO:0007669"/>
    <property type="project" value="TreeGrafter"/>
</dbReference>
<evidence type="ECO:0000256" key="15">
    <source>
        <dbReference type="ARBA" id="ARBA00046288"/>
    </source>
</evidence>
<keyword evidence="6 17" id="KW-0732">Signal</keyword>
<dbReference type="PANTHER" id="PTHR47410">
    <property type="entry name" value="TOLL-LIKE RECEPTOR 7-RELATED"/>
    <property type="match status" value="1"/>
</dbReference>
<dbReference type="InterPro" id="IPR003591">
    <property type="entry name" value="Leu-rich_rpt_typical-subtyp"/>
</dbReference>
<evidence type="ECO:0000256" key="9">
    <source>
        <dbReference type="ARBA" id="ARBA00022859"/>
    </source>
</evidence>
<dbReference type="Gene3D" id="3.40.50.10140">
    <property type="entry name" value="Toll/interleukin-1 receptor homology (TIR) domain"/>
    <property type="match status" value="1"/>
</dbReference>
<feature type="transmembrane region" description="Helical" evidence="16">
    <location>
        <begin position="840"/>
        <end position="862"/>
    </location>
</feature>
<accession>A0A8C6P972</accession>
<dbReference type="Pfam" id="PF13855">
    <property type="entry name" value="LRR_8"/>
    <property type="match status" value="2"/>
</dbReference>
<dbReference type="GO" id="GO:0007249">
    <property type="term" value="P:canonical NF-kappaB signal transduction"/>
    <property type="evidence" value="ECO:0007669"/>
    <property type="project" value="TreeGrafter"/>
</dbReference>
<name>A0A8C6P972_NOTFU</name>
<dbReference type="PANTHER" id="PTHR47410:SF4">
    <property type="entry name" value="TOLL-LIKE RECEPTOR 9"/>
    <property type="match status" value="1"/>
</dbReference>
<dbReference type="Gene3D" id="3.80.10.10">
    <property type="entry name" value="Ribonuclease Inhibitor"/>
    <property type="match status" value="1"/>
</dbReference>
<comment type="subcellular location">
    <subcellularLocation>
        <location evidence="15">Endomembrane system</location>
        <topology evidence="15">Single-pass type I membrane protein</topology>
    </subcellularLocation>
    <subcellularLocation>
        <location evidence="1">Endosome</location>
    </subcellularLocation>
</comment>
<evidence type="ECO:0000256" key="6">
    <source>
        <dbReference type="ARBA" id="ARBA00022729"/>
    </source>
</evidence>
<evidence type="ECO:0000256" key="2">
    <source>
        <dbReference type="ARBA" id="ARBA00009634"/>
    </source>
</evidence>
<feature type="chain" id="PRO_5034799910" evidence="17">
    <location>
        <begin position="20"/>
        <end position="1004"/>
    </location>
</feature>
<evidence type="ECO:0000256" key="16">
    <source>
        <dbReference type="SAM" id="Phobius"/>
    </source>
</evidence>
<dbReference type="SUPFAM" id="SSF52200">
    <property type="entry name" value="Toll/Interleukin receptor TIR domain"/>
    <property type="match status" value="1"/>
</dbReference>
<organism evidence="19 20">
    <name type="scientific">Nothobranchius furzeri</name>
    <name type="common">Turquoise killifish</name>
    <dbReference type="NCBI Taxonomy" id="105023"/>
    <lineage>
        <taxon>Eukaryota</taxon>
        <taxon>Metazoa</taxon>
        <taxon>Chordata</taxon>
        <taxon>Craniata</taxon>
        <taxon>Vertebrata</taxon>
        <taxon>Euteleostomi</taxon>
        <taxon>Actinopterygii</taxon>
        <taxon>Neopterygii</taxon>
        <taxon>Teleostei</taxon>
        <taxon>Neoteleostei</taxon>
        <taxon>Acanthomorphata</taxon>
        <taxon>Ovalentaria</taxon>
        <taxon>Atherinomorphae</taxon>
        <taxon>Cyprinodontiformes</taxon>
        <taxon>Nothobranchiidae</taxon>
        <taxon>Nothobranchius</taxon>
    </lineage>
</organism>
<dbReference type="GO" id="GO:1902533">
    <property type="term" value="P:positive regulation of intracellular signal transduction"/>
    <property type="evidence" value="ECO:0007669"/>
    <property type="project" value="UniProtKB-ARBA"/>
</dbReference>
<dbReference type="SMART" id="SM00364">
    <property type="entry name" value="LRR_BAC"/>
    <property type="match status" value="7"/>
</dbReference>
<dbReference type="GO" id="GO:0006954">
    <property type="term" value="P:inflammatory response"/>
    <property type="evidence" value="ECO:0007669"/>
    <property type="project" value="UniProtKB-KW"/>
</dbReference>
<dbReference type="Pfam" id="PF01582">
    <property type="entry name" value="TIR"/>
    <property type="match status" value="1"/>
</dbReference>
<keyword evidence="9" id="KW-0391">Immunity</keyword>
<proteinExistence type="inferred from homology"/>
<evidence type="ECO:0000256" key="7">
    <source>
        <dbReference type="ARBA" id="ARBA00022737"/>
    </source>
</evidence>
<comment type="similarity">
    <text evidence="2">Belongs to the Toll-like receptor family.</text>
</comment>
<dbReference type="GO" id="GO:0032755">
    <property type="term" value="P:positive regulation of interleukin-6 production"/>
    <property type="evidence" value="ECO:0007669"/>
    <property type="project" value="TreeGrafter"/>
</dbReference>
<keyword evidence="10 16" id="KW-1133">Transmembrane helix</keyword>
<evidence type="ECO:0000256" key="11">
    <source>
        <dbReference type="ARBA" id="ARBA00023136"/>
    </source>
</evidence>
<keyword evidence="3" id="KW-0399">Innate immunity</keyword>
<evidence type="ECO:0000256" key="5">
    <source>
        <dbReference type="ARBA" id="ARBA00022692"/>
    </source>
</evidence>
<evidence type="ECO:0000256" key="13">
    <source>
        <dbReference type="ARBA" id="ARBA00023180"/>
    </source>
</evidence>
<dbReference type="AlphaFoldDB" id="A0A8C6P972"/>
<evidence type="ECO:0000256" key="14">
    <source>
        <dbReference type="ARBA" id="ARBA00023198"/>
    </source>
</evidence>
<dbReference type="PROSITE" id="PS51450">
    <property type="entry name" value="LRR"/>
    <property type="match status" value="5"/>
</dbReference>
<dbReference type="SMART" id="SM00082">
    <property type="entry name" value="LRRCT"/>
    <property type="match status" value="1"/>
</dbReference>
<keyword evidence="20" id="KW-1185">Reference proteome</keyword>
<dbReference type="GO" id="GO:0005768">
    <property type="term" value="C:endosome"/>
    <property type="evidence" value="ECO:0007669"/>
    <property type="project" value="UniProtKB-SubCell"/>
</dbReference>
<dbReference type="SMART" id="SM00369">
    <property type="entry name" value="LRR_TYP"/>
    <property type="match status" value="12"/>
</dbReference>
<evidence type="ECO:0000256" key="17">
    <source>
        <dbReference type="SAM" id="SignalP"/>
    </source>
</evidence>
<dbReference type="GeneTree" id="ENSGT00940000163875"/>
<dbReference type="GO" id="GO:0045087">
    <property type="term" value="P:innate immune response"/>
    <property type="evidence" value="ECO:0007669"/>
    <property type="project" value="UniProtKB-KW"/>
</dbReference>
<keyword evidence="4" id="KW-0433">Leucine-rich repeat</keyword>
<reference evidence="19" key="2">
    <citation type="submission" date="2025-09" db="UniProtKB">
        <authorList>
            <consortium name="Ensembl"/>
        </authorList>
    </citation>
    <scope>IDENTIFICATION</scope>
</reference>
<dbReference type="Proteomes" id="UP000694548">
    <property type="component" value="Unassembled WGS sequence"/>
</dbReference>
<dbReference type="GO" id="GO:0002224">
    <property type="term" value="P:toll-like receptor signaling pathway"/>
    <property type="evidence" value="ECO:0007669"/>
    <property type="project" value="TreeGrafter"/>
</dbReference>
<dbReference type="SMART" id="SM00365">
    <property type="entry name" value="LRR_SD22"/>
    <property type="match status" value="7"/>
</dbReference>
<feature type="signal peptide" evidence="17">
    <location>
        <begin position="1"/>
        <end position="19"/>
    </location>
</feature>
<keyword evidence="11 16" id="KW-0472">Membrane</keyword>
<dbReference type="Pfam" id="PF00560">
    <property type="entry name" value="LRR_1"/>
    <property type="match status" value="3"/>
</dbReference>
<dbReference type="InterPro" id="IPR001611">
    <property type="entry name" value="Leu-rich_rpt"/>
</dbReference>
<reference evidence="19" key="1">
    <citation type="submission" date="2025-08" db="UniProtKB">
        <authorList>
            <consortium name="Ensembl"/>
        </authorList>
    </citation>
    <scope>IDENTIFICATION</scope>
</reference>
<dbReference type="PROSITE" id="PS50104">
    <property type="entry name" value="TIR"/>
    <property type="match status" value="1"/>
</dbReference>
<dbReference type="SUPFAM" id="SSF52058">
    <property type="entry name" value="L domain-like"/>
    <property type="match status" value="1"/>
</dbReference>
<evidence type="ECO:0000256" key="12">
    <source>
        <dbReference type="ARBA" id="ARBA00023170"/>
    </source>
</evidence>
<keyword evidence="14" id="KW-0395">Inflammatory response</keyword>
<dbReference type="SUPFAM" id="SSF52047">
    <property type="entry name" value="RNI-like"/>
    <property type="match status" value="1"/>
</dbReference>
<dbReference type="Pfam" id="PF13306">
    <property type="entry name" value="LRR_5"/>
    <property type="match status" value="1"/>
</dbReference>
<evidence type="ECO:0000256" key="8">
    <source>
        <dbReference type="ARBA" id="ARBA00022753"/>
    </source>
</evidence>
<keyword evidence="12" id="KW-0675">Receptor</keyword>
<evidence type="ECO:0000256" key="3">
    <source>
        <dbReference type="ARBA" id="ARBA00022588"/>
    </source>
</evidence>
<dbReference type="GO" id="GO:0005886">
    <property type="term" value="C:plasma membrane"/>
    <property type="evidence" value="ECO:0007669"/>
    <property type="project" value="TreeGrafter"/>
</dbReference>
<feature type="domain" description="TIR" evidence="18">
    <location>
        <begin position="894"/>
        <end position="1004"/>
    </location>
</feature>
<evidence type="ECO:0000256" key="10">
    <source>
        <dbReference type="ARBA" id="ARBA00022989"/>
    </source>
</evidence>
<keyword evidence="7" id="KW-0677">Repeat</keyword>
<dbReference type="GO" id="GO:0051607">
    <property type="term" value="P:defense response to virus"/>
    <property type="evidence" value="ECO:0007669"/>
    <property type="project" value="TreeGrafter"/>
</dbReference>
<gene>
    <name evidence="19" type="primary">tlr9</name>
</gene>
<dbReference type="InterPro" id="IPR035897">
    <property type="entry name" value="Toll_tir_struct_dom_sf"/>
</dbReference>
<keyword evidence="5 16" id="KW-0812">Transmembrane</keyword>
<evidence type="ECO:0000313" key="19">
    <source>
        <dbReference type="Ensembl" id="ENSNFUP00015040124.1"/>
    </source>
</evidence>
<keyword evidence="13" id="KW-0325">Glycoprotein</keyword>
<dbReference type="Ensembl" id="ENSNFUT00015041888.1">
    <property type="protein sequence ID" value="ENSNFUP00015040124.1"/>
    <property type="gene ID" value="ENSNFUG00015019306.1"/>
</dbReference>
<sequence>MALMEIILIFSQFLTLGRTLSTIFFPCDADEKSNFVDCSSRPLKHIPLIRSNTVSGIDLSRTKIDFVSNHAFTGVPNLNTLILMGNCQPGNLRTLDQDQCKLEIYPDAFKHLTNLTSLYLSGNSLTSIPLLPESLQILDLQNNHIFNIFVPLNTPILEVLLLTKNCFYANPCNQSLFINETVFRELPKLKNLTLGYDNLTAVPKWLPPSLELLDLRENTITEVPEKAFAYLTNLKSLNMEWNCQRCDHAARPCFPCPQNLPLKLHPNSFYCENSSLLYLSLRGNSLKTFPEGLFTPLKNLKRLDISDNLLSYAIRNGTFFRELTNLTWISLIYNYEPLKTFPELVLSPYIGNISGLEAILLSGNFFHTIPDKTFEVLSQLEHLQLLELRMNFIITCNLASLKKLSSLTYVVLSQNMLNFLPCCSESSFGFAVPGGCQNHNLHIDHFQDKPAMIIDREPTSTRDVWESNEPNVKEIKEDVCKTPSLWNQRSIYCKNYLTFDLSQNDILALKENVFEGMENVVCLDLSFNYMNQRLRAGLFDKMKNLIFLNMSYNRLDFYDKDIFSELRSTLKLLDVSNNDFHFKMRGMGHRFEFLQNLTELEVLSLANNGIGTRIDSRLISSSLKYLYFNGNNLDIMWGSDNNKYTYFFQNLTKLEYLDISDNHLQSVSPEVLCNLPVSLNSLRISTNYLTYFPWQNISFLSNLRHLDLSYNILSDLIAEAIQFGDKFLHLDLSHNHLTSIPDNFFSEAKSLQCLFLSHNQIKELNHQHLPAPFINGSHLQILTLDNNPFKCDCNTSWFADYLRTTAVKIPHLTTHVCCEFPESQQGQVLLSMDQRSCQDIYGSLSFFVSSFLAVAFTILPLLKHLYGWDVWYCLQVFWAGLKGYSQLPGIDSGHHYDAFVVFDTGNVAVRDWVYTEMTANLENAGNRRFQLCLEERDWVPGLSCIDNLHNAVHNSVKTVFVLSRGANGCEVVNGVTRQAFFMVQQRLLDEKVTDFSRLLFLFYM</sequence>
<evidence type="ECO:0000259" key="18">
    <source>
        <dbReference type="PROSITE" id="PS50104"/>
    </source>
</evidence>
<dbReference type="InterPro" id="IPR032675">
    <property type="entry name" value="LRR_dom_sf"/>
</dbReference>
<evidence type="ECO:0000256" key="4">
    <source>
        <dbReference type="ARBA" id="ARBA00022614"/>
    </source>
</evidence>
<keyword evidence="8" id="KW-0967">Endosome</keyword>
<dbReference type="InterPro" id="IPR026906">
    <property type="entry name" value="LRR_5"/>
</dbReference>
<evidence type="ECO:0000256" key="1">
    <source>
        <dbReference type="ARBA" id="ARBA00004177"/>
    </source>
</evidence>
<dbReference type="InterPro" id="IPR000483">
    <property type="entry name" value="Cys-rich_flank_reg_C"/>
</dbReference>
<evidence type="ECO:0000313" key="20">
    <source>
        <dbReference type="Proteomes" id="UP000694548"/>
    </source>
</evidence>
<protein>
    <submittedName>
        <fullName evidence="19">Toll like receptor 9</fullName>
    </submittedName>
</protein>
<dbReference type="InterPro" id="IPR000157">
    <property type="entry name" value="TIR_dom"/>
</dbReference>